<dbReference type="InterPro" id="IPR011059">
    <property type="entry name" value="Metal-dep_hydrolase_composite"/>
</dbReference>
<dbReference type="EMBL" id="JAIMBW010000001">
    <property type="protein sequence ID" value="MBY4893607.1"/>
    <property type="molecule type" value="Genomic_DNA"/>
</dbReference>
<sequence>MTNPADQLINAADEVKIRQRLVRVALGHEPADTRLRVGKLLDVHSRMWLDDQEIIIVGRRIAYVGPAGSYPGTVENEVHEPDLMAVPGFGEVHKHIESSHVTPEWEAALVLPHGNTWTCEASHEFSNVNGARNLEFWLKARLSGSPQKIFPLPGSAVPPTAFEWGGGHFGYDEQLGFLSESLMVAGLDEVMDWPAVWNPDNPSYDRLWGMIEATFEKRGVIEGHAAGIKDLPTINAFGAAGLASDHEAWTMQEVLDKLRRGLFMELRPHSLPEMIRGLMDAGLTEWSQFALTTDDRSCSDTMKLGATDHNVRLAIEAGLPPEIAIQMVTINPARHMRLTPWVGSIAPGRFADIVLLDDLAKVGIAKVWADGDLVAEAGRYLPSVPRIDWPDWATQTVNITRDLSAADFAIPAKPGRDTMTAALLRPFHWDDDFITMDLPVADGHVQRDPERNVTKFAIVDRFSGQGKTSAMFWLGTGPRTPDTALACSMGHDKHNIWAVGSSDAAMAQAANALRDTQGGWALVREGKLAATVRYEVGGLMTCRPPEELDAEMQALYAEGGKVDWMYEPTFSPRWFPGFPERLAFATLTCAPWRWVLVAPSDRAPDGFVNVATGETHAIVW</sequence>
<dbReference type="PANTHER" id="PTHR11113:SF2">
    <property type="entry name" value="ADENINE DEAMINASE"/>
    <property type="match status" value="1"/>
</dbReference>
<keyword evidence="3" id="KW-0378">Hydrolase</keyword>
<dbReference type="Proteomes" id="UP000693972">
    <property type="component" value="Unassembled WGS sequence"/>
</dbReference>
<dbReference type="InterPro" id="IPR032466">
    <property type="entry name" value="Metal_Hydrolase"/>
</dbReference>
<comment type="catalytic activity">
    <reaction evidence="4">
        <text>adenine + H2O + H(+) = hypoxanthine + NH4(+)</text>
        <dbReference type="Rhea" id="RHEA:23688"/>
        <dbReference type="ChEBI" id="CHEBI:15377"/>
        <dbReference type="ChEBI" id="CHEBI:15378"/>
        <dbReference type="ChEBI" id="CHEBI:16708"/>
        <dbReference type="ChEBI" id="CHEBI:17368"/>
        <dbReference type="ChEBI" id="CHEBI:28938"/>
        <dbReference type="EC" id="3.5.4.2"/>
    </reaction>
</comment>
<evidence type="ECO:0000259" key="5">
    <source>
        <dbReference type="Pfam" id="PF01979"/>
    </source>
</evidence>
<organism evidence="7">
    <name type="scientific">Gymnodinialimonas phycosphaerae</name>
    <dbReference type="NCBI Taxonomy" id="2841589"/>
    <lineage>
        <taxon>Bacteria</taxon>
        <taxon>Pseudomonadati</taxon>
        <taxon>Pseudomonadota</taxon>
        <taxon>Alphaproteobacteria</taxon>
        <taxon>Rhodobacterales</taxon>
        <taxon>Paracoccaceae</taxon>
        <taxon>Gymnodinialimonas</taxon>
    </lineage>
</organism>
<accession>A0A975YEF4</accession>
<evidence type="ECO:0000256" key="3">
    <source>
        <dbReference type="ARBA" id="ARBA00022801"/>
    </source>
</evidence>
<feature type="domain" description="Adenine deaminase C-terminal" evidence="6">
    <location>
        <begin position="435"/>
        <end position="557"/>
    </location>
</feature>
<dbReference type="GO" id="GO:0000034">
    <property type="term" value="F:adenine deaminase activity"/>
    <property type="evidence" value="ECO:0007669"/>
    <property type="project" value="UniProtKB-EC"/>
</dbReference>
<dbReference type="EMBL" id="CP078073">
    <property type="protein sequence ID" value="QXL86318.1"/>
    <property type="molecule type" value="Genomic_DNA"/>
</dbReference>
<comment type="similarity">
    <text evidence="1">Belongs to the metallo-dependent hydrolases superfamily. Adenine deaminase family.</text>
</comment>
<evidence type="ECO:0000256" key="1">
    <source>
        <dbReference type="ARBA" id="ARBA00006773"/>
    </source>
</evidence>
<dbReference type="InterPro" id="IPR026912">
    <property type="entry name" value="Adenine_deam_C"/>
</dbReference>
<dbReference type="Gene3D" id="3.20.20.140">
    <property type="entry name" value="Metal-dependent hydrolases"/>
    <property type="match status" value="1"/>
</dbReference>
<dbReference type="Gene3D" id="2.30.40.10">
    <property type="entry name" value="Urease, subunit C, domain 1"/>
    <property type="match status" value="1"/>
</dbReference>
<keyword evidence="8" id="KW-1185">Reference proteome</keyword>
<dbReference type="Pfam" id="PF13382">
    <property type="entry name" value="Adenine_deam_C"/>
    <property type="match status" value="1"/>
</dbReference>
<dbReference type="PANTHER" id="PTHR11113">
    <property type="entry name" value="N-ACETYLGLUCOSAMINE-6-PHOSPHATE DEACETYLASE"/>
    <property type="match status" value="1"/>
</dbReference>
<dbReference type="AlphaFoldDB" id="A0A975YEF4"/>
<evidence type="ECO:0000256" key="2">
    <source>
        <dbReference type="ARBA" id="ARBA00012782"/>
    </source>
</evidence>
<dbReference type="RefSeq" id="WP_257893279.1">
    <property type="nucleotide sequence ID" value="NZ_JAIMBW010000001.1"/>
</dbReference>
<evidence type="ECO:0000313" key="8">
    <source>
        <dbReference type="Proteomes" id="UP000693972"/>
    </source>
</evidence>
<dbReference type="SUPFAM" id="SSF51338">
    <property type="entry name" value="Composite domain of metallo-dependent hydrolases"/>
    <property type="match status" value="1"/>
</dbReference>
<dbReference type="InterPro" id="IPR006680">
    <property type="entry name" value="Amidohydro-rel"/>
</dbReference>
<dbReference type="SUPFAM" id="SSF51556">
    <property type="entry name" value="Metallo-dependent hydrolases"/>
    <property type="match status" value="1"/>
</dbReference>
<dbReference type="EC" id="3.5.4.2" evidence="2"/>
<evidence type="ECO:0000259" key="6">
    <source>
        <dbReference type="Pfam" id="PF13382"/>
    </source>
</evidence>
<dbReference type="Pfam" id="PF01979">
    <property type="entry name" value="Amidohydro_1"/>
    <property type="match status" value="1"/>
</dbReference>
<evidence type="ECO:0000313" key="7">
    <source>
        <dbReference type="EMBL" id="QXL86318.1"/>
    </source>
</evidence>
<protein>
    <recommendedName>
        <fullName evidence="2">adenine deaminase</fullName>
        <ecNumber evidence="2">3.5.4.2</ecNumber>
    </recommendedName>
</protein>
<name>A0A975YEF4_9RHOB</name>
<reference evidence="7 8" key="1">
    <citation type="submission" date="2021-07" db="EMBL/GenBank/DDBJ databases">
        <title>Karlodiniumbacter phycospheric gen. nov., sp. nov., a phycosphere bacterium isolated from karlodinium veneficum.</title>
        <authorList>
            <person name="Peng Y."/>
            <person name="Jiang L."/>
            <person name="Lee J."/>
        </authorList>
    </citation>
    <scope>NUCLEOTIDE SEQUENCE</scope>
    <source>
        <strain evidence="7 8">N5</strain>
    </source>
</reference>
<evidence type="ECO:0000256" key="4">
    <source>
        <dbReference type="ARBA" id="ARBA00047720"/>
    </source>
</evidence>
<gene>
    <name evidence="7" type="ORF">KUL25_12620</name>
</gene>
<proteinExistence type="inferred from homology"/>
<feature type="domain" description="Amidohydrolase-related" evidence="5">
    <location>
        <begin position="273"/>
        <end position="374"/>
    </location>
</feature>